<dbReference type="InterPro" id="IPR036388">
    <property type="entry name" value="WH-like_DNA-bd_sf"/>
</dbReference>
<keyword evidence="7" id="KW-1185">Reference proteome</keyword>
<keyword evidence="3" id="KW-0804">Transcription</keyword>
<dbReference type="Pfam" id="PF01380">
    <property type="entry name" value="SIS"/>
    <property type="match status" value="1"/>
</dbReference>
<dbReference type="InterPro" id="IPR009057">
    <property type="entry name" value="Homeodomain-like_sf"/>
</dbReference>
<organism evidence="6 7">
    <name type="scientific">Clostridium pasteurianum BC1</name>
    <dbReference type="NCBI Taxonomy" id="86416"/>
    <lineage>
        <taxon>Bacteria</taxon>
        <taxon>Bacillati</taxon>
        <taxon>Bacillota</taxon>
        <taxon>Clostridia</taxon>
        <taxon>Eubacteriales</taxon>
        <taxon>Clostridiaceae</taxon>
        <taxon>Clostridium</taxon>
    </lineage>
</organism>
<evidence type="ECO:0000313" key="6">
    <source>
        <dbReference type="EMBL" id="AGK98665.1"/>
    </source>
</evidence>
<dbReference type="PROSITE" id="PS51071">
    <property type="entry name" value="HTH_RPIR"/>
    <property type="match status" value="1"/>
</dbReference>
<dbReference type="GO" id="GO:1901135">
    <property type="term" value="P:carbohydrate derivative metabolic process"/>
    <property type="evidence" value="ECO:0007669"/>
    <property type="project" value="InterPro"/>
</dbReference>
<dbReference type="InterPro" id="IPR001347">
    <property type="entry name" value="SIS_dom"/>
</dbReference>
<dbReference type="PROSITE" id="PS51464">
    <property type="entry name" value="SIS"/>
    <property type="match status" value="1"/>
</dbReference>
<dbReference type="OrthoDB" id="6590756at2"/>
<sequence>MFQLDISKISNKSNLTKTEENILTYIINNIDNVKEIGVRGIAKQHYTSTTTIMNLAKKLGYSGFLDMYYNLFFTIKNKKTHFDVEDNNKYFGINTEELLSLIDNDSINKFINLLIENKNYAIYTCGQGLSSFIAQYINRKLLVNGFNCIFSETYESYDVNPIGAKLFISVSKSGETDFLVDISKSAKKNGIKTISFTGESKNTLADLSDVNFKIYDMHVMDDRNKLPNFFYGNVIMLFEILLDKYLERIKQNEL</sequence>
<dbReference type="eggNOG" id="COG1737">
    <property type="taxonomic scope" value="Bacteria"/>
</dbReference>
<accession>R4KGC6</accession>
<dbReference type="EMBL" id="CP003261">
    <property type="protein sequence ID" value="AGK98665.1"/>
    <property type="molecule type" value="Genomic_DNA"/>
</dbReference>
<protein>
    <submittedName>
        <fullName evidence="6">Transcriptional regulator</fullName>
    </submittedName>
</protein>
<evidence type="ECO:0000259" key="4">
    <source>
        <dbReference type="PROSITE" id="PS51071"/>
    </source>
</evidence>
<dbReference type="GO" id="GO:0097367">
    <property type="term" value="F:carbohydrate derivative binding"/>
    <property type="evidence" value="ECO:0007669"/>
    <property type="project" value="InterPro"/>
</dbReference>
<gene>
    <name evidence="6" type="ORF">Clopa_3916</name>
</gene>
<dbReference type="HOGENOM" id="CLU_055769_4_1_9"/>
<evidence type="ECO:0000256" key="3">
    <source>
        <dbReference type="ARBA" id="ARBA00023163"/>
    </source>
</evidence>
<evidence type="ECO:0000256" key="2">
    <source>
        <dbReference type="ARBA" id="ARBA00023125"/>
    </source>
</evidence>
<dbReference type="Proteomes" id="UP000013523">
    <property type="component" value="Chromosome"/>
</dbReference>
<keyword evidence="2" id="KW-0238">DNA-binding</keyword>
<proteinExistence type="predicted"/>
<dbReference type="RefSeq" id="WP_015616940.1">
    <property type="nucleotide sequence ID" value="NC_021182.1"/>
</dbReference>
<dbReference type="InterPro" id="IPR047640">
    <property type="entry name" value="RpiR-like"/>
</dbReference>
<dbReference type="Gene3D" id="1.10.10.10">
    <property type="entry name" value="Winged helix-like DNA-binding domain superfamily/Winged helix DNA-binding domain"/>
    <property type="match status" value="1"/>
</dbReference>
<dbReference type="PANTHER" id="PTHR30514">
    <property type="entry name" value="GLUCOKINASE"/>
    <property type="match status" value="1"/>
</dbReference>
<dbReference type="PANTHER" id="PTHR30514:SF21">
    <property type="entry name" value="RPIR-FAMILY TRANSCRIPTIONAL REGULATOR"/>
    <property type="match status" value="1"/>
</dbReference>
<dbReference type="AlphaFoldDB" id="R4KGC6"/>
<dbReference type="InterPro" id="IPR035472">
    <property type="entry name" value="RpiR-like_SIS"/>
</dbReference>
<keyword evidence="1" id="KW-0805">Transcription regulation</keyword>
<evidence type="ECO:0000256" key="1">
    <source>
        <dbReference type="ARBA" id="ARBA00023015"/>
    </source>
</evidence>
<reference evidence="6 7" key="1">
    <citation type="submission" date="2012-01" db="EMBL/GenBank/DDBJ databases">
        <title>Complete sequence of chromosome of Clostridium pasteurianum BC1.</title>
        <authorList>
            <consortium name="US DOE Joint Genome Institute"/>
            <person name="Lucas S."/>
            <person name="Han J."/>
            <person name="Lapidus A."/>
            <person name="Cheng J.-F."/>
            <person name="Goodwin L."/>
            <person name="Pitluck S."/>
            <person name="Peters L."/>
            <person name="Mikhailova N."/>
            <person name="Teshima H."/>
            <person name="Detter J.C."/>
            <person name="Han C."/>
            <person name="Tapia R."/>
            <person name="Land M."/>
            <person name="Hauser L."/>
            <person name="Kyrpides N."/>
            <person name="Ivanova N."/>
            <person name="Pagani I."/>
            <person name="Dunn J."/>
            <person name="Taghavi S."/>
            <person name="Francis A."/>
            <person name="van der Lelie D."/>
            <person name="Woyke T."/>
        </authorList>
    </citation>
    <scope>NUCLEOTIDE SEQUENCE [LARGE SCALE GENOMIC DNA]</scope>
    <source>
        <strain evidence="6 7">BC1</strain>
    </source>
</reference>
<dbReference type="SUPFAM" id="SSF46689">
    <property type="entry name" value="Homeodomain-like"/>
    <property type="match status" value="1"/>
</dbReference>
<dbReference type="InterPro" id="IPR000281">
    <property type="entry name" value="HTH_RpiR"/>
</dbReference>
<dbReference type="GO" id="GO:0003700">
    <property type="term" value="F:DNA-binding transcription factor activity"/>
    <property type="evidence" value="ECO:0007669"/>
    <property type="project" value="InterPro"/>
</dbReference>
<evidence type="ECO:0000259" key="5">
    <source>
        <dbReference type="PROSITE" id="PS51464"/>
    </source>
</evidence>
<dbReference type="CDD" id="cd05013">
    <property type="entry name" value="SIS_RpiR"/>
    <property type="match status" value="1"/>
</dbReference>
<evidence type="ECO:0000313" key="7">
    <source>
        <dbReference type="Proteomes" id="UP000013523"/>
    </source>
</evidence>
<feature type="domain" description="HTH rpiR-type" evidence="4">
    <location>
        <begin position="2"/>
        <end position="78"/>
    </location>
</feature>
<dbReference type="GO" id="GO:0003677">
    <property type="term" value="F:DNA binding"/>
    <property type="evidence" value="ECO:0007669"/>
    <property type="project" value="UniProtKB-KW"/>
</dbReference>
<dbReference type="Gene3D" id="3.40.50.10490">
    <property type="entry name" value="Glucose-6-phosphate isomerase like protein, domain 1"/>
    <property type="match status" value="1"/>
</dbReference>
<dbReference type="PATRIC" id="fig|86416.3.peg.3911"/>
<dbReference type="STRING" id="86416.Clopa_3916"/>
<dbReference type="KEGG" id="cpas:Clopa_3916"/>
<feature type="domain" description="SIS" evidence="5">
    <location>
        <begin position="111"/>
        <end position="252"/>
    </location>
</feature>
<dbReference type="InterPro" id="IPR046348">
    <property type="entry name" value="SIS_dom_sf"/>
</dbReference>
<name>R4KGC6_CLOPA</name>
<dbReference type="SUPFAM" id="SSF53697">
    <property type="entry name" value="SIS domain"/>
    <property type="match status" value="1"/>
</dbReference>
<dbReference type="Pfam" id="PF01418">
    <property type="entry name" value="HTH_6"/>
    <property type="match status" value="1"/>
</dbReference>